<keyword evidence="4 8" id="KW-0418">Kinase</keyword>
<evidence type="ECO:0000313" key="8">
    <source>
        <dbReference type="EMBL" id="OAO17852.1"/>
    </source>
</evidence>
<name>A0A196SNT4_BLAHN</name>
<feature type="coiled-coil region" evidence="6">
    <location>
        <begin position="35"/>
        <end position="96"/>
    </location>
</feature>
<dbReference type="GO" id="GO:0005524">
    <property type="term" value="F:ATP binding"/>
    <property type="evidence" value="ECO:0007669"/>
    <property type="project" value="UniProtKB-KW"/>
</dbReference>
<evidence type="ECO:0000256" key="4">
    <source>
        <dbReference type="ARBA" id="ARBA00022777"/>
    </source>
</evidence>
<dbReference type="OrthoDB" id="266718at2759"/>
<keyword evidence="6" id="KW-0175">Coiled coil</keyword>
<keyword evidence="9" id="KW-1185">Reference proteome</keyword>
<evidence type="ECO:0000256" key="5">
    <source>
        <dbReference type="ARBA" id="ARBA00022840"/>
    </source>
</evidence>
<dbReference type="PANTHER" id="PTHR11584:SF369">
    <property type="entry name" value="MITOGEN-ACTIVATED PROTEIN KINASE KINASE KINASE 19-RELATED"/>
    <property type="match status" value="1"/>
</dbReference>
<keyword evidence="2" id="KW-0808">Transferase</keyword>
<dbReference type="GO" id="GO:0004674">
    <property type="term" value="F:protein serine/threonine kinase activity"/>
    <property type="evidence" value="ECO:0007669"/>
    <property type="project" value="UniProtKB-KW"/>
</dbReference>
<dbReference type="PROSITE" id="PS50011">
    <property type="entry name" value="PROTEIN_KINASE_DOM"/>
    <property type="match status" value="1"/>
</dbReference>
<proteinExistence type="predicted"/>
<keyword evidence="3" id="KW-0547">Nucleotide-binding</keyword>
<evidence type="ECO:0000259" key="7">
    <source>
        <dbReference type="PROSITE" id="PS50011"/>
    </source>
</evidence>
<evidence type="ECO:0000256" key="6">
    <source>
        <dbReference type="SAM" id="Coils"/>
    </source>
</evidence>
<sequence>MAEKTVEEIVGLNLEKLISRDAFAALSDKEKTEEISRMQALCKQLQDLCEEKRKERNEELTKWNALKSEIEESTVLQKKLNEKEALIEQLEYYDAKEKEGNKEDAKTVYSSYSEEPLFPDGILTAQKNRVVNLKLLFRQANLYFFTGKMDGIENEVMVKLFIDPFFFATDNSTVNSQESGSLSCYPDSVYDDLRREISIVSSLFHSNIVIYYDEISGNGLLGYVMEYCPRGNLHDFIVKNGPMQEAEIKKVLFQMLQVLAYLAESRIVHRDIKTANILIVKEGSYKMCDFGSSVLLDKESRNTIVDDGSYRGTDVFIAPECGRGMQRGRSDIWSLGCCLYEMLTGELPWKEIKENSTTRESVMFTVAKMRAGPKVGEKIWNGVSQEMHDFFNKCFDYNDATRATATDLLKHPLFRGMS</sequence>
<accession>A0A196SNT4</accession>
<comment type="caution">
    <text evidence="8">The sequence shown here is derived from an EMBL/GenBank/DDBJ whole genome shotgun (WGS) entry which is preliminary data.</text>
</comment>
<dbReference type="PROSITE" id="PS00108">
    <property type="entry name" value="PROTEIN_KINASE_ST"/>
    <property type="match status" value="1"/>
</dbReference>
<dbReference type="Proteomes" id="UP000078348">
    <property type="component" value="Unassembled WGS sequence"/>
</dbReference>
<dbReference type="Pfam" id="PF00069">
    <property type="entry name" value="Pkinase"/>
    <property type="match status" value="1"/>
</dbReference>
<dbReference type="InterPro" id="IPR000719">
    <property type="entry name" value="Prot_kinase_dom"/>
</dbReference>
<dbReference type="Gene3D" id="1.10.510.10">
    <property type="entry name" value="Transferase(Phosphotransferase) domain 1"/>
    <property type="match status" value="1"/>
</dbReference>
<dbReference type="STRING" id="478820.A0A196SNT4"/>
<dbReference type="SUPFAM" id="SSF56112">
    <property type="entry name" value="Protein kinase-like (PK-like)"/>
    <property type="match status" value="1"/>
</dbReference>
<gene>
    <name evidence="8" type="ORF">AV274_0408</name>
</gene>
<evidence type="ECO:0000313" key="9">
    <source>
        <dbReference type="Proteomes" id="UP000078348"/>
    </source>
</evidence>
<dbReference type="InterPro" id="IPR008271">
    <property type="entry name" value="Ser/Thr_kinase_AS"/>
</dbReference>
<protein>
    <submittedName>
        <fullName evidence="8">Protein serine/threonine kinase</fullName>
    </submittedName>
</protein>
<reference evidence="8 9" key="1">
    <citation type="submission" date="2016-05" db="EMBL/GenBank/DDBJ databases">
        <title>Nuclear genome of Blastocystis sp. subtype 1 NandII.</title>
        <authorList>
            <person name="Gentekaki E."/>
            <person name="Curtis B."/>
            <person name="Stairs C."/>
            <person name="Eme L."/>
            <person name="Herman E."/>
            <person name="Klimes V."/>
            <person name="Arias M.C."/>
            <person name="Elias M."/>
            <person name="Hilliou F."/>
            <person name="Klute M."/>
            <person name="Malik S.-B."/>
            <person name="Pightling A."/>
            <person name="Rachubinski R."/>
            <person name="Salas D."/>
            <person name="Schlacht A."/>
            <person name="Suga H."/>
            <person name="Archibald J."/>
            <person name="Ball S.G."/>
            <person name="Clark G."/>
            <person name="Dacks J."/>
            <person name="Van Der Giezen M."/>
            <person name="Tsaousis A."/>
            <person name="Roger A."/>
        </authorList>
    </citation>
    <scope>NUCLEOTIDE SEQUENCE [LARGE SCALE GENOMIC DNA]</scope>
    <source>
        <strain evidence="9">ATCC 50177 / NandII</strain>
    </source>
</reference>
<keyword evidence="1" id="KW-0723">Serine/threonine-protein kinase</keyword>
<evidence type="ECO:0000256" key="2">
    <source>
        <dbReference type="ARBA" id="ARBA00022679"/>
    </source>
</evidence>
<feature type="domain" description="Protein kinase" evidence="7">
    <location>
        <begin position="93"/>
        <end position="414"/>
    </location>
</feature>
<dbReference type="PANTHER" id="PTHR11584">
    <property type="entry name" value="SERINE/THREONINE PROTEIN KINASE"/>
    <property type="match status" value="1"/>
</dbReference>
<dbReference type="SMART" id="SM00220">
    <property type="entry name" value="S_TKc"/>
    <property type="match status" value="1"/>
</dbReference>
<dbReference type="InterPro" id="IPR011009">
    <property type="entry name" value="Kinase-like_dom_sf"/>
</dbReference>
<organism evidence="8 9">
    <name type="scientific">Blastocystis sp. subtype 1 (strain ATCC 50177 / NandII)</name>
    <dbReference type="NCBI Taxonomy" id="478820"/>
    <lineage>
        <taxon>Eukaryota</taxon>
        <taxon>Sar</taxon>
        <taxon>Stramenopiles</taxon>
        <taxon>Bigyra</taxon>
        <taxon>Opalozoa</taxon>
        <taxon>Opalinata</taxon>
        <taxon>Blastocystidae</taxon>
        <taxon>Blastocystis</taxon>
    </lineage>
</organism>
<dbReference type="AlphaFoldDB" id="A0A196SNT4"/>
<keyword evidence="5" id="KW-0067">ATP-binding</keyword>
<dbReference type="EMBL" id="LXWW01000015">
    <property type="protein sequence ID" value="OAO17852.1"/>
    <property type="molecule type" value="Genomic_DNA"/>
</dbReference>
<evidence type="ECO:0000256" key="1">
    <source>
        <dbReference type="ARBA" id="ARBA00022527"/>
    </source>
</evidence>
<evidence type="ECO:0000256" key="3">
    <source>
        <dbReference type="ARBA" id="ARBA00022741"/>
    </source>
</evidence>